<dbReference type="Proteomes" id="UP000283458">
    <property type="component" value="Unassembled WGS sequence"/>
</dbReference>
<comment type="caution">
    <text evidence="1">The sequence shown here is derived from an EMBL/GenBank/DDBJ whole genome shotgun (WGS) entry which is preliminary data.</text>
</comment>
<sequence>MDDNRQPVQALHPVGCHQMSLTAGEWTSTATFKVEEVLAVELQPEYDTVIRFYDGGPEVYLRGGGYFVYDTRQYTKLDARPGPTATAGLLVVTELG</sequence>
<keyword evidence="2" id="KW-1185">Reference proteome</keyword>
<dbReference type="AlphaFoldDB" id="A0A418VPH3"/>
<proteinExistence type="predicted"/>
<protein>
    <submittedName>
        <fullName evidence="1">Uncharacterized protein</fullName>
    </submittedName>
</protein>
<evidence type="ECO:0000313" key="1">
    <source>
        <dbReference type="EMBL" id="RJF78099.1"/>
    </source>
</evidence>
<evidence type="ECO:0000313" key="2">
    <source>
        <dbReference type="Proteomes" id="UP000283458"/>
    </source>
</evidence>
<gene>
    <name evidence="1" type="ORF">D3877_23500</name>
</gene>
<name>A0A418VPH3_9PROT</name>
<dbReference type="EMBL" id="QYUL01000004">
    <property type="protein sequence ID" value="RJF78099.1"/>
    <property type="molecule type" value="Genomic_DNA"/>
</dbReference>
<accession>A0A418VPH3</accession>
<organism evidence="1 2">
    <name type="scientific">Azospirillum cavernae</name>
    <dbReference type="NCBI Taxonomy" id="2320860"/>
    <lineage>
        <taxon>Bacteria</taxon>
        <taxon>Pseudomonadati</taxon>
        <taxon>Pseudomonadota</taxon>
        <taxon>Alphaproteobacteria</taxon>
        <taxon>Rhodospirillales</taxon>
        <taxon>Azospirillaceae</taxon>
        <taxon>Azospirillum</taxon>
    </lineage>
</organism>
<reference evidence="1 2" key="1">
    <citation type="submission" date="2018-09" db="EMBL/GenBank/DDBJ databases">
        <authorList>
            <person name="Zhu H."/>
        </authorList>
    </citation>
    <scope>NUCLEOTIDE SEQUENCE [LARGE SCALE GENOMIC DNA]</scope>
    <source>
        <strain evidence="1 2">K2W22B-5</strain>
    </source>
</reference>